<dbReference type="AlphaFoldDB" id="A0A0C3DL92"/>
<name>A0A0C3DL92_9AGAM</name>
<sequence length="184" mass="21267">MTAKALNREKTTISLLWPSSSRHAGISRISRNSYTQFCFQIPITEAGQRMMERGMEVLLEQKEILGDVPTIFVFTKYDMLATAVEDNLLKGGKDYSQVDIELEAKQLVEVRCVEPIRKLTKETSIPHIAVSMEHHDKLEELVQLTYEKVFEHFRNQPGGSLDLCPAQMETRKLGRMQLQWIERR</sequence>
<dbReference type="EMBL" id="KN822107">
    <property type="protein sequence ID" value="KIM57034.1"/>
    <property type="molecule type" value="Genomic_DNA"/>
</dbReference>
<keyword evidence="2" id="KW-1185">Reference proteome</keyword>
<evidence type="ECO:0000313" key="2">
    <source>
        <dbReference type="Proteomes" id="UP000053989"/>
    </source>
</evidence>
<proteinExistence type="predicted"/>
<dbReference type="InParanoid" id="A0A0C3DL92"/>
<dbReference type="OrthoDB" id="391988at2759"/>
<reference evidence="1 2" key="1">
    <citation type="submission" date="2014-04" db="EMBL/GenBank/DDBJ databases">
        <authorList>
            <consortium name="DOE Joint Genome Institute"/>
            <person name="Kuo A."/>
            <person name="Kohler A."/>
            <person name="Nagy L.G."/>
            <person name="Floudas D."/>
            <person name="Copeland A."/>
            <person name="Barry K.W."/>
            <person name="Cichocki N."/>
            <person name="Veneault-Fourrey C."/>
            <person name="LaButti K."/>
            <person name="Lindquist E.A."/>
            <person name="Lipzen A."/>
            <person name="Lundell T."/>
            <person name="Morin E."/>
            <person name="Murat C."/>
            <person name="Sun H."/>
            <person name="Tunlid A."/>
            <person name="Henrissat B."/>
            <person name="Grigoriev I.V."/>
            <person name="Hibbett D.S."/>
            <person name="Martin F."/>
            <person name="Nordberg H.P."/>
            <person name="Cantor M.N."/>
            <person name="Hua S.X."/>
        </authorList>
    </citation>
    <scope>NUCLEOTIDE SEQUENCE [LARGE SCALE GENOMIC DNA]</scope>
    <source>
        <strain evidence="1 2">Foug A</strain>
    </source>
</reference>
<reference evidence="2" key="2">
    <citation type="submission" date="2015-01" db="EMBL/GenBank/DDBJ databases">
        <title>Evolutionary Origins and Diversification of the Mycorrhizal Mutualists.</title>
        <authorList>
            <consortium name="DOE Joint Genome Institute"/>
            <consortium name="Mycorrhizal Genomics Consortium"/>
            <person name="Kohler A."/>
            <person name="Kuo A."/>
            <person name="Nagy L.G."/>
            <person name="Floudas D."/>
            <person name="Copeland A."/>
            <person name="Barry K.W."/>
            <person name="Cichocki N."/>
            <person name="Veneault-Fourrey C."/>
            <person name="LaButti K."/>
            <person name="Lindquist E.A."/>
            <person name="Lipzen A."/>
            <person name="Lundell T."/>
            <person name="Morin E."/>
            <person name="Murat C."/>
            <person name="Riley R."/>
            <person name="Ohm R."/>
            <person name="Sun H."/>
            <person name="Tunlid A."/>
            <person name="Henrissat B."/>
            <person name="Grigoriev I.V."/>
            <person name="Hibbett D.S."/>
            <person name="Martin F."/>
        </authorList>
    </citation>
    <scope>NUCLEOTIDE SEQUENCE [LARGE SCALE GENOMIC DNA]</scope>
    <source>
        <strain evidence="2">Foug A</strain>
    </source>
</reference>
<organism evidence="1 2">
    <name type="scientific">Scleroderma citrinum Foug A</name>
    <dbReference type="NCBI Taxonomy" id="1036808"/>
    <lineage>
        <taxon>Eukaryota</taxon>
        <taxon>Fungi</taxon>
        <taxon>Dikarya</taxon>
        <taxon>Basidiomycota</taxon>
        <taxon>Agaricomycotina</taxon>
        <taxon>Agaricomycetes</taxon>
        <taxon>Agaricomycetidae</taxon>
        <taxon>Boletales</taxon>
        <taxon>Sclerodermatineae</taxon>
        <taxon>Sclerodermataceae</taxon>
        <taxon>Scleroderma</taxon>
    </lineage>
</organism>
<evidence type="ECO:0000313" key="1">
    <source>
        <dbReference type="EMBL" id="KIM57034.1"/>
    </source>
</evidence>
<dbReference type="HOGENOM" id="CLU_1469043_0_0_1"/>
<gene>
    <name evidence="1" type="ORF">SCLCIDRAFT_195865</name>
</gene>
<dbReference type="Proteomes" id="UP000053989">
    <property type="component" value="Unassembled WGS sequence"/>
</dbReference>
<accession>A0A0C3DL92</accession>
<protein>
    <submittedName>
        <fullName evidence="1">Uncharacterized protein</fullName>
    </submittedName>
</protein>